<reference evidence="3" key="1">
    <citation type="submission" date="2020-10" db="EMBL/GenBank/DDBJ databases">
        <authorList>
            <person name="Gilroy R."/>
        </authorList>
    </citation>
    <scope>NUCLEOTIDE SEQUENCE</scope>
    <source>
        <strain evidence="3">CHK147-3167</strain>
    </source>
</reference>
<dbReference type="EMBL" id="DVFV01000082">
    <property type="protein sequence ID" value="HIQ90859.1"/>
    <property type="molecule type" value="Genomic_DNA"/>
</dbReference>
<sequence length="408" mass="48069">MTKTFLPVILGTDANAYGLARSFNDLYGVKSLVVGTFLLKECQNSKIIDSKIVKNLTDEKVFLNTLLSIGKEYKQKYDYLILLSCAEWYTNPIVNNMEALKEYFVLPFMNKEIKDKLEDKESFYKMCDEYNLPYPKTFIITKENQKDLKIDIPYPLALKPSNSTLYSEVNFEGKEKSYKINNETELKKVVNQIFESGYDGHIIVQDFIPGGDDTMYVLNCYSNKEGKVKMMCLGRCILEEHTPYGIGNYRAIISEGNEEIYITIQNFLEDIKYVGFSNFDLKYDYRDKTFKLFEINIRQGRSSYFTTATGINMAKYLVDDYILNKDEKTDYNYNKFLWLHTPIKILKKYVYNKETLNEALKLIKDKKYKYTLKNPKDSSLIRNFWINRIYNKDYKTYKLYPPKKDELT</sequence>
<dbReference type="Gene3D" id="3.30.1490.20">
    <property type="entry name" value="ATP-grasp fold, A domain"/>
    <property type="match status" value="1"/>
</dbReference>
<dbReference type="InterPro" id="IPR011761">
    <property type="entry name" value="ATP-grasp"/>
</dbReference>
<dbReference type="Proteomes" id="UP000886786">
    <property type="component" value="Unassembled WGS sequence"/>
</dbReference>
<organism evidence="3 4">
    <name type="scientific">Candidatus Coprosoma intestinipullorum</name>
    <dbReference type="NCBI Taxonomy" id="2840752"/>
    <lineage>
        <taxon>Bacteria</taxon>
        <taxon>Bacillati</taxon>
        <taxon>Bacillota</taxon>
        <taxon>Bacillota incertae sedis</taxon>
        <taxon>Candidatus Coprosoma</taxon>
    </lineage>
</organism>
<dbReference type="GO" id="GO:0046872">
    <property type="term" value="F:metal ion binding"/>
    <property type="evidence" value="ECO:0007669"/>
    <property type="project" value="InterPro"/>
</dbReference>
<dbReference type="InterPro" id="IPR013815">
    <property type="entry name" value="ATP_grasp_subdomain_1"/>
</dbReference>
<dbReference type="GO" id="GO:0005524">
    <property type="term" value="F:ATP binding"/>
    <property type="evidence" value="ECO:0007669"/>
    <property type="project" value="UniProtKB-UniRule"/>
</dbReference>
<keyword evidence="1" id="KW-0067">ATP-binding</keyword>
<comment type="caution">
    <text evidence="3">The sequence shown here is derived from an EMBL/GenBank/DDBJ whole genome shotgun (WGS) entry which is preliminary data.</text>
</comment>
<name>A0A9D1CYQ6_9FIRM</name>
<dbReference type="Gene3D" id="3.30.470.20">
    <property type="entry name" value="ATP-grasp fold, B domain"/>
    <property type="match status" value="1"/>
</dbReference>
<evidence type="ECO:0000313" key="4">
    <source>
        <dbReference type="Proteomes" id="UP000886786"/>
    </source>
</evidence>
<keyword evidence="1" id="KW-0547">Nucleotide-binding</keyword>
<evidence type="ECO:0000259" key="2">
    <source>
        <dbReference type="PROSITE" id="PS50975"/>
    </source>
</evidence>
<evidence type="ECO:0000313" key="3">
    <source>
        <dbReference type="EMBL" id="HIQ90859.1"/>
    </source>
</evidence>
<gene>
    <name evidence="3" type="ORF">IAB27_04465</name>
</gene>
<evidence type="ECO:0000256" key="1">
    <source>
        <dbReference type="PROSITE-ProRule" id="PRU00409"/>
    </source>
</evidence>
<dbReference type="AlphaFoldDB" id="A0A9D1CYQ6"/>
<accession>A0A9D1CYQ6</accession>
<dbReference type="SUPFAM" id="SSF56059">
    <property type="entry name" value="Glutathione synthetase ATP-binding domain-like"/>
    <property type="match status" value="1"/>
</dbReference>
<feature type="domain" description="ATP-grasp" evidence="2">
    <location>
        <begin position="124"/>
        <end position="322"/>
    </location>
</feature>
<protein>
    <submittedName>
        <fullName evidence="3">ATP-grasp domain-containing protein</fullName>
    </submittedName>
</protein>
<dbReference type="PROSITE" id="PS50975">
    <property type="entry name" value="ATP_GRASP"/>
    <property type="match status" value="1"/>
</dbReference>
<proteinExistence type="predicted"/>
<reference evidence="3" key="2">
    <citation type="journal article" date="2021" name="PeerJ">
        <title>Extensive microbial diversity within the chicken gut microbiome revealed by metagenomics and culture.</title>
        <authorList>
            <person name="Gilroy R."/>
            <person name="Ravi A."/>
            <person name="Getino M."/>
            <person name="Pursley I."/>
            <person name="Horton D.L."/>
            <person name="Alikhan N.F."/>
            <person name="Baker D."/>
            <person name="Gharbi K."/>
            <person name="Hall N."/>
            <person name="Watson M."/>
            <person name="Adriaenssens E.M."/>
            <person name="Foster-Nyarko E."/>
            <person name="Jarju S."/>
            <person name="Secka A."/>
            <person name="Antonio M."/>
            <person name="Oren A."/>
            <person name="Chaudhuri R.R."/>
            <person name="La Ragione R."/>
            <person name="Hildebrand F."/>
            <person name="Pallen M.J."/>
        </authorList>
    </citation>
    <scope>NUCLEOTIDE SEQUENCE</scope>
    <source>
        <strain evidence="3">CHK147-3167</strain>
    </source>
</reference>